<reference evidence="2" key="1">
    <citation type="submission" date="2011-08" db="EMBL/GenBank/DDBJ databases">
        <authorList>
            <person name="Rombauts S."/>
        </authorList>
    </citation>
    <scope>NUCLEOTIDE SEQUENCE</scope>
    <source>
        <strain evidence="2">London</strain>
    </source>
</reference>
<name>A0A158P514_TETUR</name>
<dbReference type="AlphaFoldDB" id="A0A158P514"/>
<accession>A0A158P514</accession>
<protein>
    <submittedName>
        <fullName evidence="1">Uncharacterized protein</fullName>
    </submittedName>
</protein>
<evidence type="ECO:0000313" key="1">
    <source>
        <dbReference type="EnsemblMetazoa" id="tetur117g00100.1"/>
    </source>
</evidence>
<proteinExistence type="predicted"/>
<evidence type="ECO:0000313" key="2">
    <source>
        <dbReference type="Proteomes" id="UP000015104"/>
    </source>
</evidence>
<dbReference type="Proteomes" id="UP000015104">
    <property type="component" value="Unassembled WGS sequence"/>
</dbReference>
<organism evidence="1 2">
    <name type="scientific">Tetranychus urticae</name>
    <name type="common">Two-spotted spider mite</name>
    <dbReference type="NCBI Taxonomy" id="32264"/>
    <lineage>
        <taxon>Eukaryota</taxon>
        <taxon>Metazoa</taxon>
        <taxon>Ecdysozoa</taxon>
        <taxon>Arthropoda</taxon>
        <taxon>Chelicerata</taxon>
        <taxon>Arachnida</taxon>
        <taxon>Acari</taxon>
        <taxon>Acariformes</taxon>
        <taxon>Trombidiformes</taxon>
        <taxon>Prostigmata</taxon>
        <taxon>Eleutherengona</taxon>
        <taxon>Raphignathae</taxon>
        <taxon>Tetranychoidea</taxon>
        <taxon>Tetranychidae</taxon>
        <taxon>Tetranychus</taxon>
    </lineage>
</organism>
<dbReference type="EMBL" id="CAEY01000057">
    <property type="status" value="NOT_ANNOTATED_CDS"/>
    <property type="molecule type" value="Genomic_DNA"/>
</dbReference>
<keyword evidence="2" id="KW-1185">Reference proteome</keyword>
<reference evidence="1" key="2">
    <citation type="submission" date="2016-04" db="UniProtKB">
        <authorList>
            <consortium name="EnsemblMetazoa"/>
        </authorList>
    </citation>
    <scope>IDENTIFICATION</scope>
</reference>
<sequence length="203" mass="23718">MIWKHSKPLVNNQATLRICFSYDENDQIVCKRIDIRHFFENKPTKYGISICASQFEFIIRHVQKFLADNNTPDDAFFNITINKISDKRIKISGEKTLIITSSDFWQEVLPLVPALIFCLKTKELPIRQLMDLYLCSKAVPKECLLKKKWSDKKVKHPCEANCILLHLGLIRCGDLRWREIDYAELNKFSSSESFDSLALLQYI</sequence>
<dbReference type="EnsemblMetazoa" id="tetur117g00100.1">
    <property type="protein sequence ID" value="tetur117g00100.1"/>
    <property type="gene ID" value="tetur117g00100"/>
</dbReference>